<dbReference type="PROSITE" id="PS00551">
    <property type="entry name" value="MOLYBDOPTERIN_PROK_1"/>
    <property type="match status" value="1"/>
</dbReference>
<dbReference type="PROSITE" id="PS51379">
    <property type="entry name" value="4FE4S_FER_2"/>
    <property type="match status" value="2"/>
</dbReference>
<protein>
    <submittedName>
        <fullName evidence="10">Formate dehydrogenase subunit alpha</fullName>
    </submittedName>
</protein>
<dbReference type="Pfam" id="PF00384">
    <property type="entry name" value="Molybdopterin"/>
    <property type="match status" value="1"/>
</dbReference>
<comment type="similarity">
    <text evidence="1">In the C-terminal section; belongs to the prokaryotic molybdopterin-containing oxidoreductase family.</text>
</comment>
<keyword evidence="3" id="KW-0479">Metal-binding</keyword>
<evidence type="ECO:0000313" key="10">
    <source>
        <dbReference type="EMBL" id="OYQ09609.1"/>
    </source>
</evidence>
<evidence type="ECO:0000313" key="11">
    <source>
        <dbReference type="Proteomes" id="UP000216164"/>
    </source>
</evidence>
<sequence>MVRLTIDGIPCEAPEGSLLIDALAAAGAVVPHLCHDKRLTPSGACRLCLVHLQGQARPVASCTVEVAEGMRVQSDSGVLQALRRTNLELMATHYPASACATEPHHPFHRLLAEYGVPPGGKPQGGLFQDGSPPYIGVSMDRCIYCERCVRICEEVQGQFVWEARGRGDATRIATANGPTMLSAGCVSCGACVDSCPSGALFDKRRIVEPTAWARTTCTYCGVGCQMDVGTADGCVVAVRPADSPVNRGHLCVKGRYAFEYNHAADRVTQPMIRRDAAWRTVSWDEALDFAAARLQAIVGRDGPDAVGVLGSARATNEENYLAQKFARVVLGTHNVDCCARVCHTPSAKALKTMLGIGAATNSFDDIEQANAFLICGANPTENHPVVGARIKQAVLKGARLVVIDPRRTELAALADVHLPVRPGQNVLLFNAIAATLIEEDLLDRAFVAERVTGLDAFAAHAADFAPERVAGACGVPGEAIRAAARLYAAGKPSMCFHGLGVTEHLQGTEGVMALINLALLTGNLGQPGAGINPLRGQNNVQGAAQMGCDPVALTGGQTIAQAGERFEQAWGAKLPARHGLDLLQMMDAAQAGQLKALWAIGYDLYLSLANANTTAAALGALDLVIVQDLFMTQTAEAFGHVFFPAASSFEKDGTFMNSDRRVQRVRAVVPAPGQARPDWWIIQALAARMGRPAGFTFSSARAIWDEVRSLWPDAAGLSYPRLEHESLQWPCPQEDHPGTAVLHHGAFTGGKTAALARIPYVRTPEQPDDRYPLLLTTGRTLDHFNAGTMTYRTANSRLRPSDTLDMSSEDAARYGLADGETVRLSSRHGTAVLPVRISPAMLAGQVFCSFHRPDLFINRLTSPVRDRMVHSPEYKVVAVRIEKLAASSDGSA</sequence>
<dbReference type="Gene3D" id="2.40.40.20">
    <property type="match status" value="1"/>
</dbReference>
<name>A0AAP8D295_RALSL</name>
<dbReference type="Pfam" id="PF04879">
    <property type="entry name" value="Molybdop_Fe4S4"/>
    <property type="match status" value="1"/>
</dbReference>
<dbReference type="PROSITE" id="PS51085">
    <property type="entry name" value="2FE2S_FER_2"/>
    <property type="match status" value="1"/>
</dbReference>
<evidence type="ECO:0000259" key="9">
    <source>
        <dbReference type="PROSITE" id="PS51669"/>
    </source>
</evidence>
<evidence type="ECO:0000259" key="7">
    <source>
        <dbReference type="PROSITE" id="PS51085"/>
    </source>
</evidence>
<accession>A0AAP8D295</accession>
<dbReference type="InterPro" id="IPR036010">
    <property type="entry name" value="2Fe-2S_ferredoxin-like_sf"/>
</dbReference>
<keyword evidence="6" id="KW-0411">Iron-sulfur</keyword>
<keyword evidence="2" id="KW-0004">4Fe-4S</keyword>
<dbReference type="InterPro" id="IPR001041">
    <property type="entry name" value="2Fe-2S_ferredoxin-type"/>
</dbReference>
<gene>
    <name evidence="10" type="ORF">B7R77_22325</name>
</gene>
<dbReference type="InterPro" id="IPR006657">
    <property type="entry name" value="MoPterin_dinucl-bd_dom"/>
</dbReference>
<dbReference type="Gene3D" id="3.30.70.20">
    <property type="match status" value="1"/>
</dbReference>
<dbReference type="Gene3D" id="3.40.50.740">
    <property type="match status" value="1"/>
</dbReference>
<evidence type="ECO:0000256" key="5">
    <source>
        <dbReference type="ARBA" id="ARBA00023004"/>
    </source>
</evidence>
<comment type="caution">
    <text evidence="10">The sequence shown here is derived from an EMBL/GenBank/DDBJ whole genome shotgun (WGS) entry which is preliminary data.</text>
</comment>
<dbReference type="GO" id="GO:0022904">
    <property type="term" value="P:respiratory electron transport chain"/>
    <property type="evidence" value="ECO:0007669"/>
    <property type="project" value="TreeGrafter"/>
</dbReference>
<dbReference type="GO" id="GO:0003954">
    <property type="term" value="F:NADH dehydrogenase activity"/>
    <property type="evidence" value="ECO:0007669"/>
    <property type="project" value="TreeGrafter"/>
</dbReference>
<dbReference type="GO" id="GO:0046872">
    <property type="term" value="F:metal ion binding"/>
    <property type="evidence" value="ECO:0007669"/>
    <property type="project" value="UniProtKB-KW"/>
</dbReference>
<dbReference type="GO" id="GO:0051539">
    <property type="term" value="F:4 iron, 4 sulfur cluster binding"/>
    <property type="evidence" value="ECO:0007669"/>
    <property type="project" value="UniProtKB-KW"/>
</dbReference>
<dbReference type="SUPFAM" id="SSF54862">
    <property type="entry name" value="4Fe-4S ferredoxins"/>
    <property type="match status" value="1"/>
</dbReference>
<dbReference type="InterPro" id="IPR054351">
    <property type="entry name" value="NADH_UbQ_OxRdtase_ferredoxin"/>
</dbReference>
<evidence type="ECO:0000256" key="3">
    <source>
        <dbReference type="ARBA" id="ARBA00022723"/>
    </source>
</evidence>
<evidence type="ECO:0000256" key="6">
    <source>
        <dbReference type="ARBA" id="ARBA00023014"/>
    </source>
</evidence>
<dbReference type="PANTHER" id="PTHR43105:SF10">
    <property type="entry name" value="NADH-QUINONE OXIDOREDUCTASE SUBUNIT G"/>
    <property type="match status" value="1"/>
</dbReference>
<dbReference type="Gene3D" id="2.20.25.90">
    <property type="entry name" value="ADC-like domains"/>
    <property type="match status" value="1"/>
</dbReference>
<dbReference type="PROSITE" id="PS00198">
    <property type="entry name" value="4FE4S_FER_1"/>
    <property type="match status" value="1"/>
</dbReference>
<dbReference type="Gene3D" id="3.10.20.740">
    <property type="match status" value="1"/>
</dbReference>
<dbReference type="GO" id="GO:0015942">
    <property type="term" value="P:formate metabolic process"/>
    <property type="evidence" value="ECO:0007669"/>
    <property type="project" value="InterPro"/>
</dbReference>
<dbReference type="Pfam" id="PF01568">
    <property type="entry name" value="Molydop_binding"/>
    <property type="match status" value="1"/>
</dbReference>
<dbReference type="SUPFAM" id="SSF50692">
    <property type="entry name" value="ADC-like"/>
    <property type="match status" value="1"/>
</dbReference>
<dbReference type="CDD" id="cd00508">
    <property type="entry name" value="MopB_CT_Fdh-Nap-like"/>
    <property type="match status" value="1"/>
</dbReference>
<dbReference type="GO" id="GO:0043546">
    <property type="term" value="F:molybdopterin cofactor binding"/>
    <property type="evidence" value="ECO:0007669"/>
    <property type="project" value="InterPro"/>
</dbReference>
<dbReference type="GO" id="GO:0008863">
    <property type="term" value="F:formate dehydrogenase (NAD+) activity"/>
    <property type="evidence" value="ECO:0007669"/>
    <property type="project" value="InterPro"/>
</dbReference>
<dbReference type="CDD" id="cd00207">
    <property type="entry name" value="fer2"/>
    <property type="match status" value="1"/>
</dbReference>
<feature type="domain" description="4Fe-4S ferredoxin-type" evidence="8">
    <location>
        <begin position="133"/>
        <end position="164"/>
    </location>
</feature>
<dbReference type="InterPro" id="IPR041924">
    <property type="entry name" value="Formate_Dh-H_N"/>
</dbReference>
<dbReference type="InterPro" id="IPR017900">
    <property type="entry name" value="4Fe4S_Fe_S_CS"/>
</dbReference>
<feature type="domain" description="4Fe-4S Mo/W bis-MGD-type" evidence="9">
    <location>
        <begin position="210"/>
        <end position="265"/>
    </location>
</feature>
<evidence type="ECO:0000259" key="8">
    <source>
        <dbReference type="PROSITE" id="PS51379"/>
    </source>
</evidence>
<dbReference type="FunFam" id="3.30.70.20:FF:000035">
    <property type="entry name" value="Iron hydrogenase 1"/>
    <property type="match status" value="1"/>
</dbReference>
<proteinExistence type="inferred from homology"/>
<feature type="domain" description="2Fe-2S ferredoxin-type" evidence="7">
    <location>
        <begin position="1"/>
        <end position="78"/>
    </location>
</feature>
<dbReference type="InterPro" id="IPR017896">
    <property type="entry name" value="4Fe4S_Fe-S-bd"/>
</dbReference>
<dbReference type="Proteomes" id="UP000216164">
    <property type="component" value="Unassembled WGS sequence"/>
</dbReference>
<evidence type="ECO:0000256" key="4">
    <source>
        <dbReference type="ARBA" id="ARBA00022737"/>
    </source>
</evidence>
<dbReference type="SUPFAM" id="SSF53706">
    <property type="entry name" value="Formate dehydrogenase/DMSO reductase, domains 1-3"/>
    <property type="match status" value="1"/>
</dbReference>
<evidence type="ECO:0000256" key="1">
    <source>
        <dbReference type="ARBA" id="ARBA00007023"/>
    </source>
</evidence>
<feature type="domain" description="4Fe-4S ferredoxin-type" evidence="8">
    <location>
        <begin position="176"/>
        <end position="205"/>
    </location>
</feature>
<dbReference type="Pfam" id="PF13510">
    <property type="entry name" value="Fer2_4"/>
    <property type="match status" value="1"/>
</dbReference>
<dbReference type="NCBIfam" id="TIGR01591">
    <property type="entry name" value="Fdh-alpha"/>
    <property type="match status" value="1"/>
</dbReference>
<dbReference type="SMART" id="SM00926">
    <property type="entry name" value="Molybdop_Fe4S4"/>
    <property type="match status" value="1"/>
</dbReference>
<dbReference type="InterPro" id="IPR006963">
    <property type="entry name" value="Mopterin_OxRdtase_4Fe-4S_dom"/>
</dbReference>
<dbReference type="InterPro" id="IPR006478">
    <property type="entry name" value="Formate_DH_asu"/>
</dbReference>
<dbReference type="CDD" id="cd02753">
    <property type="entry name" value="MopB_Formate-Dh-H"/>
    <property type="match status" value="1"/>
</dbReference>
<dbReference type="GO" id="GO:0016020">
    <property type="term" value="C:membrane"/>
    <property type="evidence" value="ECO:0007669"/>
    <property type="project" value="TreeGrafter"/>
</dbReference>
<dbReference type="GO" id="GO:1990204">
    <property type="term" value="C:oxidoreductase complex"/>
    <property type="evidence" value="ECO:0007669"/>
    <property type="project" value="UniProtKB-ARBA"/>
</dbReference>
<keyword evidence="4" id="KW-0677">Repeat</keyword>
<dbReference type="EMBL" id="NCTK01000002">
    <property type="protein sequence ID" value="OYQ09609.1"/>
    <property type="molecule type" value="Genomic_DNA"/>
</dbReference>
<dbReference type="SUPFAM" id="SSF54292">
    <property type="entry name" value="2Fe-2S ferredoxin-like"/>
    <property type="match status" value="1"/>
</dbReference>
<dbReference type="InterPro" id="IPR027467">
    <property type="entry name" value="MopterinOxRdtase_cofactor_BS"/>
</dbReference>
<evidence type="ECO:0000256" key="2">
    <source>
        <dbReference type="ARBA" id="ARBA00022485"/>
    </source>
</evidence>
<dbReference type="InterPro" id="IPR009010">
    <property type="entry name" value="Asp_de-COase-like_dom_sf"/>
</dbReference>
<dbReference type="InterPro" id="IPR006656">
    <property type="entry name" value="Mopterin_OxRdtase"/>
</dbReference>
<dbReference type="InterPro" id="IPR050123">
    <property type="entry name" value="Prok_molybdopt-oxidoreductase"/>
</dbReference>
<reference evidence="10 11" key="1">
    <citation type="submission" date="2017-04" db="EMBL/GenBank/DDBJ databases">
        <title>Genome Announcement: Closed genomes of Ralstonia solanacearum strains K60, UW551, and UW700.</title>
        <authorList>
            <person name="Hayes M."/>
            <person name="Macintyre A.M."/>
            <person name="Allen C."/>
        </authorList>
    </citation>
    <scope>NUCLEOTIDE SEQUENCE [LARGE SCALE GENOMIC DNA]</scope>
    <source>
        <strain evidence="10 11">UW25</strain>
    </source>
</reference>
<organism evidence="10 11">
    <name type="scientific">Ralstonia solanacearum K60</name>
    <dbReference type="NCBI Taxonomy" id="1091042"/>
    <lineage>
        <taxon>Bacteria</taxon>
        <taxon>Pseudomonadati</taxon>
        <taxon>Pseudomonadota</taxon>
        <taxon>Betaproteobacteria</taxon>
        <taxon>Burkholderiales</taxon>
        <taxon>Burkholderiaceae</taxon>
        <taxon>Ralstonia</taxon>
        <taxon>Ralstonia solanacearum species complex</taxon>
    </lineage>
</organism>
<dbReference type="AlphaFoldDB" id="A0AAP8D295"/>
<dbReference type="Pfam" id="PF22117">
    <property type="entry name" value="Fer4_Nqo3"/>
    <property type="match status" value="1"/>
</dbReference>
<dbReference type="PANTHER" id="PTHR43105">
    <property type="entry name" value="RESPIRATORY NITRATE REDUCTASE"/>
    <property type="match status" value="1"/>
</dbReference>
<dbReference type="PROSITE" id="PS51669">
    <property type="entry name" value="4FE4S_MOW_BIS_MGD"/>
    <property type="match status" value="1"/>
</dbReference>
<dbReference type="Gene3D" id="3.40.228.10">
    <property type="entry name" value="Dimethylsulfoxide Reductase, domain 2"/>
    <property type="match status" value="1"/>
</dbReference>
<keyword evidence="5" id="KW-0408">Iron</keyword>
<dbReference type="PIRSF" id="PIRSF036643">
    <property type="entry name" value="FDH_alpha"/>
    <property type="match status" value="1"/>
</dbReference>